<dbReference type="AlphaFoldDB" id="A0A182MG74"/>
<dbReference type="Proteomes" id="UP000075883">
    <property type="component" value="Unassembled WGS sequence"/>
</dbReference>
<evidence type="ECO:0000256" key="2">
    <source>
        <dbReference type="SAM" id="SignalP"/>
    </source>
</evidence>
<feature type="region of interest" description="Disordered" evidence="1">
    <location>
        <begin position="71"/>
        <end position="102"/>
    </location>
</feature>
<organism evidence="3 4">
    <name type="scientific">Anopheles culicifacies</name>
    <dbReference type="NCBI Taxonomy" id="139723"/>
    <lineage>
        <taxon>Eukaryota</taxon>
        <taxon>Metazoa</taxon>
        <taxon>Ecdysozoa</taxon>
        <taxon>Arthropoda</taxon>
        <taxon>Hexapoda</taxon>
        <taxon>Insecta</taxon>
        <taxon>Pterygota</taxon>
        <taxon>Neoptera</taxon>
        <taxon>Endopterygota</taxon>
        <taxon>Diptera</taxon>
        <taxon>Nematocera</taxon>
        <taxon>Culicoidea</taxon>
        <taxon>Culicidae</taxon>
        <taxon>Anophelinae</taxon>
        <taxon>Anopheles</taxon>
        <taxon>culicifacies species complex</taxon>
    </lineage>
</organism>
<evidence type="ECO:0000313" key="3">
    <source>
        <dbReference type="EnsemblMetazoa" id="ACUA017551-PA"/>
    </source>
</evidence>
<dbReference type="EnsemblMetazoa" id="ACUA017551-RA">
    <property type="protein sequence ID" value="ACUA017551-PA"/>
    <property type="gene ID" value="ACUA017551"/>
</dbReference>
<keyword evidence="4" id="KW-1185">Reference proteome</keyword>
<dbReference type="EMBL" id="AXCM01013456">
    <property type="status" value="NOT_ANNOTATED_CDS"/>
    <property type="molecule type" value="Genomic_DNA"/>
</dbReference>
<keyword evidence="2" id="KW-0732">Signal</keyword>
<evidence type="ECO:0000256" key="1">
    <source>
        <dbReference type="SAM" id="MobiDB-lite"/>
    </source>
</evidence>
<sequence length="131" mass="14259">MTRSYYWLALVITLLLLLQLTLGELQRTAAAANPIGKAPGGSSTPPERSERIRAHLAGGFIDDAMAHKNGAPQRHAYGSDVDHRRPHAAGSGRKMGTVRGTSGPIHTYIKTDKNANFKWGVRHFVGAKYAR</sequence>
<evidence type="ECO:0000313" key="4">
    <source>
        <dbReference type="Proteomes" id="UP000075883"/>
    </source>
</evidence>
<evidence type="ECO:0008006" key="5">
    <source>
        <dbReference type="Google" id="ProtNLM"/>
    </source>
</evidence>
<dbReference type="VEuPathDB" id="VectorBase:ACUA017551"/>
<protein>
    <recommendedName>
        <fullName evidence="5">Attacin C-terminal domain-containing protein</fullName>
    </recommendedName>
</protein>
<reference evidence="4" key="1">
    <citation type="submission" date="2013-09" db="EMBL/GenBank/DDBJ databases">
        <title>The Genome Sequence of Anopheles culicifacies species A.</title>
        <authorList>
            <consortium name="The Broad Institute Genomics Platform"/>
            <person name="Neafsey D.E."/>
            <person name="Besansky N."/>
            <person name="Howell P."/>
            <person name="Walton C."/>
            <person name="Young S.K."/>
            <person name="Zeng Q."/>
            <person name="Gargeya S."/>
            <person name="Fitzgerald M."/>
            <person name="Haas B."/>
            <person name="Abouelleil A."/>
            <person name="Allen A.W."/>
            <person name="Alvarado L."/>
            <person name="Arachchi H.M."/>
            <person name="Berlin A.M."/>
            <person name="Chapman S.B."/>
            <person name="Gainer-Dewar J."/>
            <person name="Goldberg J."/>
            <person name="Griggs A."/>
            <person name="Gujja S."/>
            <person name="Hansen M."/>
            <person name="Howarth C."/>
            <person name="Imamovic A."/>
            <person name="Ireland A."/>
            <person name="Larimer J."/>
            <person name="McCowan C."/>
            <person name="Murphy C."/>
            <person name="Pearson M."/>
            <person name="Poon T.W."/>
            <person name="Priest M."/>
            <person name="Roberts A."/>
            <person name="Saif S."/>
            <person name="Shea T."/>
            <person name="Sisk P."/>
            <person name="Sykes S."/>
            <person name="Wortman J."/>
            <person name="Nusbaum C."/>
            <person name="Birren B."/>
        </authorList>
    </citation>
    <scope>NUCLEOTIDE SEQUENCE [LARGE SCALE GENOMIC DNA]</scope>
    <source>
        <strain evidence="4">A-37</strain>
    </source>
</reference>
<proteinExistence type="predicted"/>
<feature type="chain" id="PRO_5008128373" description="Attacin C-terminal domain-containing protein" evidence="2">
    <location>
        <begin position="24"/>
        <end position="131"/>
    </location>
</feature>
<reference evidence="3" key="2">
    <citation type="submission" date="2020-05" db="UniProtKB">
        <authorList>
            <consortium name="EnsemblMetazoa"/>
        </authorList>
    </citation>
    <scope>IDENTIFICATION</scope>
    <source>
        <strain evidence="3">A-37</strain>
    </source>
</reference>
<feature type="signal peptide" evidence="2">
    <location>
        <begin position="1"/>
        <end position="23"/>
    </location>
</feature>
<name>A0A182MG74_9DIPT</name>
<accession>A0A182MG74</accession>